<name>Q4FST6_PSYA2</name>
<dbReference type="InterPro" id="IPR005669">
    <property type="entry name" value="Thiosulph/SO4-bd"/>
</dbReference>
<dbReference type="OrthoDB" id="9802127at2"/>
<evidence type="ECO:0000256" key="4">
    <source>
        <dbReference type="ARBA" id="ARBA00022729"/>
    </source>
</evidence>
<accession>Q4FST6</accession>
<evidence type="ECO:0000256" key="2">
    <source>
        <dbReference type="ARBA" id="ARBA00006099"/>
    </source>
</evidence>
<keyword evidence="3" id="KW-0813">Transport</keyword>
<keyword evidence="5" id="KW-0574">Periplasm</keyword>
<dbReference type="InterPro" id="IPR034408">
    <property type="entry name" value="Sulphate/thiosulphate_BS"/>
</dbReference>
<comment type="similarity">
    <text evidence="2">Belongs to the prokaryotic sulfate-binding protein family.</text>
</comment>
<reference evidence="6 7" key="1">
    <citation type="journal article" date="2010" name="Appl. Environ. Microbiol.">
        <title>The genome sequence of Psychrobacter arcticus 273-4, a psychroactive Siberian permafrost bacterium, reveals mechanisms for adaptation to low-temperature growth.</title>
        <authorList>
            <person name="Ayala-del-Rio H.L."/>
            <person name="Chain P.S."/>
            <person name="Grzymski J.J."/>
            <person name="Ponder M.A."/>
            <person name="Ivanova N."/>
            <person name="Bergholz P.W."/>
            <person name="Di Bartolo G."/>
            <person name="Hauser L."/>
            <person name="Land M."/>
            <person name="Bakermans C."/>
            <person name="Rodrigues D."/>
            <person name="Klappenbach J."/>
            <person name="Zarka D."/>
            <person name="Larimer F."/>
            <person name="Richardson P."/>
            <person name="Murray A."/>
            <person name="Thomashow M."/>
            <person name="Tiedje J.M."/>
        </authorList>
    </citation>
    <scope>NUCLEOTIDE SEQUENCE [LARGE SCALE GENOMIC DNA]</scope>
    <source>
        <strain evidence="7">DSM 17307 / VKM B-2377 / 273-4</strain>
    </source>
</reference>
<evidence type="ECO:0000256" key="1">
    <source>
        <dbReference type="ARBA" id="ARBA00004418"/>
    </source>
</evidence>
<dbReference type="eggNOG" id="COG1613">
    <property type="taxonomic scope" value="Bacteria"/>
</dbReference>
<keyword evidence="4" id="KW-0732">Signal</keyword>
<dbReference type="NCBIfam" id="NF008106">
    <property type="entry name" value="PRK10852.1"/>
    <property type="match status" value="1"/>
</dbReference>
<dbReference type="GO" id="GO:0042597">
    <property type="term" value="C:periplasmic space"/>
    <property type="evidence" value="ECO:0007669"/>
    <property type="project" value="UniProtKB-SubCell"/>
</dbReference>
<dbReference type="GO" id="GO:1901681">
    <property type="term" value="F:sulfur compound binding"/>
    <property type="evidence" value="ECO:0007669"/>
    <property type="project" value="InterPro"/>
</dbReference>
<gene>
    <name evidence="6" type="ordered locus">Psyc_1070</name>
</gene>
<dbReference type="PANTHER" id="PTHR30368:SF2">
    <property type="entry name" value="SULFATE-BINDING PROTEIN"/>
    <property type="match status" value="1"/>
</dbReference>
<dbReference type="GO" id="GO:0140104">
    <property type="term" value="F:molecular carrier activity"/>
    <property type="evidence" value="ECO:0007669"/>
    <property type="project" value="InterPro"/>
</dbReference>
<dbReference type="EMBL" id="CP000082">
    <property type="protein sequence ID" value="AAZ18922.1"/>
    <property type="molecule type" value="Genomic_DNA"/>
</dbReference>
<protein>
    <submittedName>
        <fullName evidence="6">ABC sulfate/thiosulfate transporter, periplasmic solute-binding protein</fullName>
    </submittedName>
</protein>
<organism evidence="6 7">
    <name type="scientific">Psychrobacter arcticus (strain DSM 17307 / VKM B-2377 / 273-4)</name>
    <dbReference type="NCBI Taxonomy" id="259536"/>
    <lineage>
        <taxon>Bacteria</taxon>
        <taxon>Pseudomonadati</taxon>
        <taxon>Pseudomonadota</taxon>
        <taxon>Gammaproteobacteria</taxon>
        <taxon>Moraxellales</taxon>
        <taxon>Moraxellaceae</taxon>
        <taxon>Psychrobacter</taxon>
    </lineage>
</organism>
<dbReference type="STRING" id="259536.Psyc_1070"/>
<evidence type="ECO:0000256" key="3">
    <source>
        <dbReference type="ARBA" id="ARBA00022448"/>
    </source>
</evidence>
<dbReference type="Pfam" id="PF13531">
    <property type="entry name" value="SBP_bac_11"/>
    <property type="match status" value="1"/>
</dbReference>
<dbReference type="HOGENOM" id="CLU_055615_0_0_6"/>
<evidence type="ECO:0000313" key="7">
    <source>
        <dbReference type="Proteomes" id="UP000000546"/>
    </source>
</evidence>
<dbReference type="KEGG" id="par:Psyc_1070"/>
<comment type="subcellular location">
    <subcellularLocation>
        <location evidence="1">Periplasm</location>
    </subcellularLocation>
</comment>
<dbReference type="AlphaFoldDB" id="Q4FST6"/>
<proteinExistence type="inferred from homology"/>
<dbReference type="Proteomes" id="UP000000546">
    <property type="component" value="Chromosome"/>
</dbReference>
<evidence type="ECO:0000313" key="6">
    <source>
        <dbReference type="EMBL" id="AAZ18922.1"/>
    </source>
</evidence>
<dbReference type="SUPFAM" id="SSF53850">
    <property type="entry name" value="Periplasmic binding protein-like II"/>
    <property type="match status" value="1"/>
</dbReference>
<evidence type="ECO:0000256" key="5">
    <source>
        <dbReference type="ARBA" id="ARBA00022764"/>
    </source>
</evidence>
<dbReference type="Gene3D" id="3.40.190.10">
    <property type="entry name" value="Periplasmic binding protein-like II"/>
    <property type="match status" value="2"/>
</dbReference>
<dbReference type="PROSITE" id="PS00757">
    <property type="entry name" value="PROK_SULFATE_BIND_2"/>
    <property type="match status" value="1"/>
</dbReference>
<keyword evidence="7" id="KW-1185">Reference proteome</keyword>
<dbReference type="GO" id="GO:1902358">
    <property type="term" value="P:sulfate transmembrane transport"/>
    <property type="evidence" value="ECO:0007669"/>
    <property type="project" value="InterPro"/>
</dbReference>
<dbReference type="NCBIfam" id="TIGR00971">
    <property type="entry name" value="3a0106s03"/>
    <property type="match status" value="1"/>
</dbReference>
<dbReference type="CDD" id="cd01005">
    <property type="entry name" value="PBP2_CysP"/>
    <property type="match status" value="1"/>
</dbReference>
<dbReference type="NCBIfam" id="NF008022">
    <property type="entry name" value="PRK10752.1"/>
    <property type="match status" value="1"/>
</dbReference>
<dbReference type="PANTHER" id="PTHR30368">
    <property type="entry name" value="SULFATE-BINDING PROTEIN"/>
    <property type="match status" value="1"/>
</dbReference>
<sequence length="394" mass="43228">MTLSRASMQTTNIAKNQPLRHISMTDNQVIQNKVIQNKVPRTLIMGGALTMAVFMTGCSPTEATKNETQTSAQKSAAPSQDINLLNVSYDVSRDFYKDYNTLFAKGYQKEHPNSKVHVNQSHGGSSKQALSVANGLQADVVTFNQESDMNLLVEKGLVAADWQKALPNGAVPYTSTIVLLVRSGNPKGIKDWQDLARSDVAIVIPNPKTSGTARYAFLGAYGYGLHHFKENVETSIKTDTFIKKLLANVVTYDNGARAATTSFTQRGLGDVLITTENEAHLAAKQFAKGQVDIVYPRYSVLIANPVAVVTAVTDKAGKTEAANTYLKSLWDTPAQELMAQRYMRPSNEQVLAAHKDTLLDIERFEPVSVFGPWTQIMETFFVDGGRFDKLASVQ</sequence>